<dbReference type="Proteomes" id="UP000714275">
    <property type="component" value="Unassembled WGS sequence"/>
</dbReference>
<evidence type="ECO:0000313" key="1">
    <source>
        <dbReference type="EMBL" id="KAG1764382.1"/>
    </source>
</evidence>
<comment type="caution">
    <text evidence="1">The sequence shown here is derived from an EMBL/GenBank/DDBJ whole genome shotgun (WGS) entry which is preliminary data.</text>
</comment>
<proteinExistence type="predicted"/>
<accession>A0A9P6ZFX1</accession>
<reference evidence="1" key="1">
    <citation type="journal article" date="2020" name="New Phytol.">
        <title>Comparative genomics reveals dynamic genome evolution in host specialist ectomycorrhizal fungi.</title>
        <authorList>
            <person name="Lofgren L.A."/>
            <person name="Nguyen N.H."/>
            <person name="Vilgalys R."/>
            <person name="Ruytinx J."/>
            <person name="Liao H.L."/>
            <person name="Branco S."/>
            <person name="Kuo A."/>
            <person name="LaButti K."/>
            <person name="Lipzen A."/>
            <person name="Andreopoulos W."/>
            <person name="Pangilinan J."/>
            <person name="Riley R."/>
            <person name="Hundley H."/>
            <person name="Na H."/>
            <person name="Barry K."/>
            <person name="Grigoriev I.V."/>
            <person name="Stajich J.E."/>
            <person name="Kennedy P.G."/>
        </authorList>
    </citation>
    <scope>NUCLEOTIDE SEQUENCE</scope>
    <source>
        <strain evidence="1">DOB743</strain>
    </source>
</reference>
<feature type="non-terminal residue" evidence="1">
    <location>
        <position position="1"/>
    </location>
</feature>
<name>A0A9P6ZFX1_9AGAM</name>
<organism evidence="1 2">
    <name type="scientific">Suillus placidus</name>
    <dbReference type="NCBI Taxonomy" id="48579"/>
    <lineage>
        <taxon>Eukaryota</taxon>
        <taxon>Fungi</taxon>
        <taxon>Dikarya</taxon>
        <taxon>Basidiomycota</taxon>
        <taxon>Agaricomycotina</taxon>
        <taxon>Agaricomycetes</taxon>
        <taxon>Agaricomycetidae</taxon>
        <taxon>Boletales</taxon>
        <taxon>Suillineae</taxon>
        <taxon>Suillaceae</taxon>
        <taxon>Suillus</taxon>
    </lineage>
</organism>
<sequence>ISKALQRRSEAIHKAITRYNIRAATLNPPRNKISWKDIADYSFLGEFDLLRHSRSDVRSDNWSPFSDKFRIIRATRPT</sequence>
<evidence type="ECO:0000313" key="2">
    <source>
        <dbReference type="Proteomes" id="UP000714275"/>
    </source>
</evidence>
<keyword evidence="2" id="KW-1185">Reference proteome</keyword>
<dbReference type="EMBL" id="JABBWD010000127">
    <property type="protein sequence ID" value="KAG1764382.1"/>
    <property type="molecule type" value="Genomic_DNA"/>
</dbReference>
<dbReference type="AlphaFoldDB" id="A0A9P6ZFX1"/>
<dbReference type="OrthoDB" id="2676448at2759"/>
<protein>
    <submittedName>
        <fullName evidence="1">Uncharacterized protein</fullName>
    </submittedName>
</protein>
<gene>
    <name evidence="1" type="ORF">EV702DRAFT_982067</name>
</gene>